<dbReference type="AlphaFoldDB" id="A0A8R1WG59"/>
<feature type="compositionally biased region" description="Basic and acidic residues" evidence="1">
    <location>
        <begin position="172"/>
        <end position="183"/>
    </location>
</feature>
<proteinExistence type="predicted"/>
<accession>A0A8R1WG59</accession>
<name>A0A8R1WG59_BOMMO</name>
<evidence type="ECO:0000313" key="3">
    <source>
        <dbReference type="Proteomes" id="UP000005204"/>
    </source>
</evidence>
<dbReference type="EnsemblMetazoa" id="XM_004924704.3">
    <property type="protein sequence ID" value="XP_004924761.1"/>
    <property type="gene ID" value="LOC101735867"/>
</dbReference>
<evidence type="ECO:0000256" key="1">
    <source>
        <dbReference type="SAM" id="MobiDB-lite"/>
    </source>
</evidence>
<dbReference type="OMA" id="MAHAREH"/>
<reference evidence="2" key="2">
    <citation type="submission" date="2022-06" db="UniProtKB">
        <authorList>
            <consortium name="EnsemblMetazoa"/>
        </authorList>
    </citation>
    <scope>IDENTIFICATION</scope>
    <source>
        <strain evidence="2">p50T (Dazao)</strain>
    </source>
</reference>
<feature type="region of interest" description="Disordered" evidence="1">
    <location>
        <begin position="154"/>
        <end position="189"/>
    </location>
</feature>
<dbReference type="Proteomes" id="UP000005204">
    <property type="component" value="Unassembled WGS sequence"/>
</dbReference>
<evidence type="ECO:0000313" key="2">
    <source>
        <dbReference type="EnsemblMetazoa" id="XP_004924761.1"/>
    </source>
</evidence>
<feature type="region of interest" description="Disordered" evidence="1">
    <location>
        <begin position="1"/>
        <end position="30"/>
    </location>
</feature>
<organism evidence="2 3">
    <name type="scientific">Bombyx mori</name>
    <name type="common">Silk moth</name>
    <dbReference type="NCBI Taxonomy" id="7091"/>
    <lineage>
        <taxon>Eukaryota</taxon>
        <taxon>Metazoa</taxon>
        <taxon>Ecdysozoa</taxon>
        <taxon>Arthropoda</taxon>
        <taxon>Hexapoda</taxon>
        <taxon>Insecta</taxon>
        <taxon>Pterygota</taxon>
        <taxon>Neoptera</taxon>
        <taxon>Endopterygota</taxon>
        <taxon>Lepidoptera</taxon>
        <taxon>Glossata</taxon>
        <taxon>Ditrysia</taxon>
        <taxon>Bombycoidea</taxon>
        <taxon>Bombycidae</taxon>
        <taxon>Bombycinae</taxon>
        <taxon>Bombyx</taxon>
    </lineage>
</organism>
<sequence length="189" mass="21408">MGGQQSVRATHFQRPEKTATDPMLDELPDDHHISISNKMVERLVEDATLANTASINTGSSKADYKEKMYMEKLRCMDDSHSERCGLTMEDLNALVNRIERLTANIVDSEPICVDCKAKLLQCYNPGNTDTIKCWDAVGDFAKCVHEATAIKLRNRKQKDEKESARKSRHMAHAREHALKDLETHPNLTK</sequence>
<keyword evidence="3" id="KW-1185">Reference proteome</keyword>
<dbReference type="OrthoDB" id="6753304at2759"/>
<gene>
    <name evidence="2" type="primary">101735867</name>
</gene>
<dbReference type="KEGG" id="bmor:101735867"/>
<dbReference type="SMR" id="A0A8R1WG59"/>
<reference evidence="3" key="1">
    <citation type="journal article" date="2008" name="Insect Biochem. Mol. Biol.">
        <title>The genome of a lepidopteran model insect, the silkworm Bombyx mori.</title>
        <authorList>
            <consortium name="International Silkworm Genome Consortium"/>
        </authorList>
    </citation>
    <scope>NUCLEOTIDE SEQUENCE [LARGE SCALE GENOMIC DNA]</scope>
    <source>
        <strain evidence="3">p50T</strain>
    </source>
</reference>
<protein>
    <submittedName>
        <fullName evidence="2">Uncharacterized protein</fullName>
    </submittedName>
</protein>